<dbReference type="EMBL" id="JAXOVC010000005">
    <property type="protein sequence ID" value="KAK4501597.1"/>
    <property type="molecule type" value="Genomic_DNA"/>
</dbReference>
<gene>
    <name evidence="2" type="ORF">PRZ48_007406</name>
</gene>
<protein>
    <submittedName>
        <fullName evidence="2">Uncharacterized protein</fullName>
    </submittedName>
</protein>
<dbReference type="Proteomes" id="UP001305779">
    <property type="component" value="Unassembled WGS sequence"/>
</dbReference>
<feature type="compositionally biased region" description="Low complexity" evidence="1">
    <location>
        <begin position="206"/>
        <end position="226"/>
    </location>
</feature>
<evidence type="ECO:0000313" key="3">
    <source>
        <dbReference type="Proteomes" id="UP001305779"/>
    </source>
</evidence>
<organism evidence="2 3">
    <name type="scientific">Zasmidium cellare</name>
    <name type="common">Wine cellar mold</name>
    <name type="synonym">Racodium cellare</name>
    <dbReference type="NCBI Taxonomy" id="395010"/>
    <lineage>
        <taxon>Eukaryota</taxon>
        <taxon>Fungi</taxon>
        <taxon>Dikarya</taxon>
        <taxon>Ascomycota</taxon>
        <taxon>Pezizomycotina</taxon>
        <taxon>Dothideomycetes</taxon>
        <taxon>Dothideomycetidae</taxon>
        <taxon>Mycosphaerellales</taxon>
        <taxon>Mycosphaerellaceae</taxon>
        <taxon>Zasmidium</taxon>
    </lineage>
</organism>
<evidence type="ECO:0000313" key="2">
    <source>
        <dbReference type="EMBL" id="KAK4501597.1"/>
    </source>
</evidence>
<comment type="caution">
    <text evidence="2">The sequence shown here is derived from an EMBL/GenBank/DDBJ whole genome shotgun (WGS) entry which is preliminary data.</text>
</comment>
<name>A0ABR0EJH1_ZASCE</name>
<proteinExistence type="predicted"/>
<sequence>MARFIYHGTYDYLTVAQTIVHKLRIDVELYFLDDRFFVSHGSVSLPREAGAALTSNLKTALHTPLDDEEELDGPIELFQEIVHATHGGRRNQLRLATAKVFQEHVSDFLNETEVPYDSILRIFKKVPELAAEAVIRCADLAPSGQSLSDMPSSRAAAQVTRSGVEFMRRASQHIEVRVNTMIRPSSEFSLMDELNEDPKGNDDISEAANKAANEAAREAASSRSDA</sequence>
<evidence type="ECO:0000256" key="1">
    <source>
        <dbReference type="SAM" id="MobiDB-lite"/>
    </source>
</evidence>
<accession>A0ABR0EJH1</accession>
<reference evidence="2 3" key="1">
    <citation type="journal article" date="2023" name="G3 (Bethesda)">
        <title>A chromosome-level genome assembly of Zasmidium syzygii isolated from banana leaves.</title>
        <authorList>
            <person name="van Westerhoven A.C."/>
            <person name="Mehrabi R."/>
            <person name="Talebi R."/>
            <person name="Steentjes M.B.F."/>
            <person name="Corcolon B."/>
            <person name="Chong P.A."/>
            <person name="Kema G.H.J."/>
            <person name="Seidl M.F."/>
        </authorList>
    </citation>
    <scope>NUCLEOTIDE SEQUENCE [LARGE SCALE GENOMIC DNA]</scope>
    <source>
        <strain evidence="2 3">P124</strain>
    </source>
</reference>
<feature type="region of interest" description="Disordered" evidence="1">
    <location>
        <begin position="189"/>
        <end position="226"/>
    </location>
</feature>
<keyword evidence="3" id="KW-1185">Reference proteome</keyword>